<dbReference type="GO" id="GO:0051014">
    <property type="term" value="P:actin filament severing"/>
    <property type="evidence" value="ECO:0007669"/>
    <property type="project" value="TreeGrafter"/>
</dbReference>
<dbReference type="SMART" id="SM00262">
    <property type="entry name" value="GEL"/>
    <property type="match status" value="6"/>
</dbReference>
<dbReference type="FunFam" id="3.40.20.10:FF:000001">
    <property type="entry name" value="Gelsolin"/>
    <property type="match status" value="1"/>
</dbReference>
<dbReference type="InterPro" id="IPR007123">
    <property type="entry name" value="Gelsolin-like_dom"/>
</dbReference>
<evidence type="ECO:0000256" key="3">
    <source>
        <dbReference type="ARBA" id="ARBA00022737"/>
    </source>
</evidence>
<reference evidence="6" key="2">
    <citation type="submission" date="2015-06" db="UniProtKB">
        <authorList>
            <consortium name="EnsemblMetazoa"/>
        </authorList>
    </citation>
    <scope>IDENTIFICATION</scope>
</reference>
<dbReference type="eggNOG" id="KOG0443">
    <property type="taxonomic scope" value="Eukaryota"/>
</dbReference>
<evidence type="ECO:0000313" key="7">
    <source>
        <dbReference type="Proteomes" id="UP000015104"/>
    </source>
</evidence>
<gene>
    <name evidence="6" type="primary">107360617</name>
</gene>
<dbReference type="Pfam" id="PF02209">
    <property type="entry name" value="VHP"/>
    <property type="match status" value="1"/>
</dbReference>
<dbReference type="SMART" id="SM00153">
    <property type="entry name" value="VHP"/>
    <property type="match status" value="1"/>
</dbReference>
<proteinExistence type="inferred from homology"/>
<sequence length="854" mass="95976">MSTIVDPAFKVIPTHQTFFLVWRIEKLQVVPVPEEQYGTFYNGDSYIVICGNDGKEGGHSRMKPKEVKDGSLEIHIHFWLGSKTSQDEAAVAAYKTVELDDHLGGYPIQHREVEGHESKRFLSYFRRGLTILEGGVASGLNHVEKQAKPRLFHIKGKRIPIVREVTPISWASMNHGDVFILDSVVRVFLWQGNQANYMEKIQGAKIAQQLKAEHGPECNGIVIMEDGSEVESKSSTERAEFENYLPLSQKEDSIGSSKNDQEDERIERASLKLYKVSDESGSLKIIHVNTSPLSKEDLNSQDCFIIDNGSAGIWVWIGKGATPKERIESMRNAQGFIIKKNYPNHTPVTRVIDGGEPIDFKSLFKSWNEANSTIGLGKTYSAGGKVVTLKDLEKLMPKNKLDIAKLHENPSLAAEVQMFDDGSGDKQIFRICSFDLVPVESNDYGNFFSGDCYIIVYTSATKVNVIYYWIGNCSSVDERGAAAMMTVQLDNERFNGSAVQVRVSEGKEPPHFTAIFGGRMVIYKGGHKSGFRYAISTGDSTKDRCLLQVRGTNKFVTRAVEVDCEASSLNSNDVFVLFTPSTVYIWAGKGSTGDEREMARLCAKRDEGGREVISVSEGQEKSDFWDAIGGQQAYSQEKLLESSEPPHPIRLFQCSNSKGYFYLEEIYDFNQTDLIEEDVMLLDTWDTIFVWIGSKSNTEERNRTIETVEDYLRADPTGRDLETPIVIVKQGSEPPNFVGFFGSWDRNYWSQINRYGGDTTFDLASTDVKALKKLVTSNSVPPCMAVDFNSSAKYPLSTLRVRDALELPADVDPTKKEVYLTNEEFNQVFGMNFQEFQSLPRWKQIDLKKKVGLF</sequence>
<dbReference type="PRINTS" id="PR00597">
    <property type="entry name" value="GELSOLIN"/>
</dbReference>
<keyword evidence="4" id="KW-0009">Actin-binding</keyword>
<dbReference type="Gene3D" id="3.40.20.10">
    <property type="entry name" value="Severin"/>
    <property type="match status" value="6"/>
</dbReference>
<dbReference type="InterPro" id="IPR029006">
    <property type="entry name" value="ADF-H/Gelsolin-like_dom_sf"/>
</dbReference>
<dbReference type="Gene3D" id="1.10.950.10">
    <property type="entry name" value="Villin headpiece domain"/>
    <property type="match status" value="1"/>
</dbReference>
<dbReference type="AlphaFoldDB" id="T1K4C1"/>
<dbReference type="STRING" id="32264.T1K4C1"/>
<dbReference type="CDD" id="cd11293">
    <property type="entry name" value="gelsolin_S4_like"/>
    <property type="match status" value="1"/>
</dbReference>
<dbReference type="EMBL" id="CAEY01001566">
    <property type="status" value="NOT_ANNOTATED_CDS"/>
    <property type="molecule type" value="Genomic_DNA"/>
</dbReference>
<dbReference type="InterPro" id="IPR003128">
    <property type="entry name" value="Villin_headpiece"/>
</dbReference>
<dbReference type="GO" id="GO:0051015">
    <property type="term" value="F:actin filament binding"/>
    <property type="evidence" value="ECO:0007669"/>
    <property type="project" value="InterPro"/>
</dbReference>
<dbReference type="PANTHER" id="PTHR11977:SF57">
    <property type="entry name" value="VILLIN-LIKE PROTEIN QUAIL"/>
    <property type="match status" value="1"/>
</dbReference>
<dbReference type="FunFam" id="3.40.20.10:FF:000005">
    <property type="entry name" value="Gelsolin"/>
    <property type="match status" value="1"/>
</dbReference>
<dbReference type="GO" id="GO:0051016">
    <property type="term" value="P:barbed-end actin filament capping"/>
    <property type="evidence" value="ECO:0007669"/>
    <property type="project" value="TreeGrafter"/>
</dbReference>
<dbReference type="PANTHER" id="PTHR11977">
    <property type="entry name" value="VILLIN"/>
    <property type="match status" value="1"/>
</dbReference>
<dbReference type="PROSITE" id="PS51089">
    <property type="entry name" value="HP"/>
    <property type="match status" value="1"/>
</dbReference>
<protein>
    <recommendedName>
        <fullName evidence="5">HP domain-containing protein</fullName>
    </recommendedName>
</protein>
<dbReference type="Proteomes" id="UP000015104">
    <property type="component" value="Unassembled WGS sequence"/>
</dbReference>
<dbReference type="OrthoDB" id="6375767at2759"/>
<dbReference type="GO" id="GO:0015629">
    <property type="term" value="C:actin cytoskeleton"/>
    <property type="evidence" value="ECO:0007669"/>
    <property type="project" value="TreeGrafter"/>
</dbReference>
<keyword evidence="3" id="KW-0677">Repeat</keyword>
<name>T1K4C1_TETUR</name>
<dbReference type="GO" id="GO:0005737">
    <property type="term" value="C:cytoplasm"/>
    <property type="evidence" value="ECO:0007669"/>
    <property type="project" value="TreeGrafter"/>
</dbReference>
<dbReference type="Pfam" id="PF00626">
    <property type="entry name" value="Gelsolin"/>
    <property type="match status" value="6"/>
</dbReference>
<dbReference type="CDD" id="cd11290">
    <property type="entry name" value="gelsolin_S1_like"/>
    <property type="match status" value="1"/>
</dbReference>
<comment type="similarity">
    <text evidence="1">Belongs to the villin/gelsolin family.</text>
</comment>
<evidence type="ECO:0000313" key="6">
    <source>
        <dbReference type="EnsemblMetazoa" id="tetur05g02070.1"/>
    </source>
</evidence>
<dbReference type="CDD" id="cd11291">
    <property type="entry name" value="gelsolin_S6_like"/>
    <property type="match status" value="1"/>
</dbReference>
<evidence type="ECO:0000256" key="2">
    <source>
        <dbReference type="ARBA" id="ARBA00022467"/>
    </source>
</evidence>
<keyword evidence="2" id="KW-0117">Actin capping</keyword>
<organism evidence="6 7">
    <name type="scientific">Tetranychus urticae</name>
    <name type="common">Two-spotted spider mite</name>
    <dbReference type="NCBI Taxonomy" id="32264"/>
    <lineage>
        <taxon>Eukaryota</taxon>
        <taxon>Metazoa</taxon>
        <taxon>Ecdysozoa</taxon>
        <taxon>Arthropoda</taxon>
        <taxon>Chelicerata</taxon>
        <taxon>Arachnida</taxon>
        <taxon>Acari</taxon>
        <taxon>Acariformes</taxon>
        <taxon>Trombidiformes</taxon>
        <taxon>Prostigmata</taxon>
        <taxon>Eleutherengona</taxon>
        <taxon>Raphignathae</taxon>
        <taxon>Tetranychoidea</taxon>
        <taxon>Tetranychidae</taxon>
        <taxon>Tetranychus</taxon>
    </lineage>
</organism>
<dbReference type="HOGENOM" id="CLU_002568_3_1_1"/>
<feature type="domain" description="HP" evidence="5">
    <location>
        <begin position="788"/>
        <end position="854"/>
    </location>
</feature>
<evidence type="ECO:0000256" key="1">
    <source>
        <dbReference type="ARBA" id="ARBA00008418"/>
    </source>
</evidence>
<dbReference type="GO" id="GO:0008154">
    <property type="term" value="P:actin polymerization or depolymerization"/>
    <property type="evidence" value="ECO:0007669"/>
    <property type="project" value="TreeGrafter"/>
</dbReference>
<evidence type="ECO:0000259" key="5">
    <source>
        <dbReference type="PROSITE" id="PS51089"/>
    </source>
</evidence>
<dbReference type="EnsemblMetazoa" id="tetur05g02070.1">
    <property type="protein sequence ID" value="tetur05g02070.1"/>
    <property type="gene ID" value="tetur05g02070"/>
</dbReference>
<dbReference type="SUPFAM" id="SSF55753">
    <property type="entry name" value="Actin depolymerizing proteins"/>
    <property type="match status" value="6"/>
</dbReference>
<dbReference type="CDD" id="cd11288">
    <property type="entry name" value="gelsolin_S5_like"/>
    <property type="match status" value="1"/>
</dbReference>
<dbReference type="InterPro" id="IPR036886">
    <property type="entry name" value="Villin_headpiece_dom_sf"/>
</dbReference>
<dbReference type="InterPro" id="IPR007122">
    <property type="entry name" value="Villin/Gelsolin"/>
</dbReference>
<dbReference type="OMA" id="FTIWRIE"/>
<evidence type="ECO:0000256" key="4">
    <source>
        <dbReference type="ARBA" id="ARBA00023203"/>
    </source>
</evidence>
<dbReference type="SUPFAM" id="SSF47050">
    <property type="entry name" value="VHP, Villin headpiece domain"/>
    <property type="match status" value="1"/>
</dbReference>
<dbReference type="CDD" id="cd11292">
    <property type="entry name" value="gelsolin_S3_like"/>
    <property type="match status" value="1"/>
</dbReference>
<keyword evidence="7" id="KW-1185">Reference proteome</keyword>
<dbReference type="GO" id="GO:0005546">
    <property type="term" value="F:phosphatidylinositol-4,5-bisphosphate binding"/>
    <property type="evidence" value="ECO:0007669"/>
    <property type="project" value="TreeGrafter"/>
</dbReference>
<dbReference type="KEGG" id="tut:107360617"/>
<accession>T1K4C1</accession>
<reference evidence="7" key="1">
    <citation type="submission" date="2011-08" db="EMBL/GenBank/DDBJ databases">
        <authorList>
            <person name="Rombauts S."/>
        </authorList>
    </citation>
    <scope>NUCLEOTIDE SEQUENCE</scope>
    <source>
        <strain evidence="7">London</strain>
    </source>
</reference>